<sequence>MICKVCGNSESNKEFQIREMMFGFRDEFTYFECSECGCLQIAEIPKDMEKYYPSNYYSFKKGESNNFIKQILIRKRDEYTLLKKGLIGKALYIKYPNLLFDMISKMGVNYNSRILDVGCGAGNLLYSLNETGFTDLMGVDPYMDRDDVDGNVTILKKTIHELPDGQKFDLITSNHSFEHIPDQLETLSKISKILSENGVCLIRMPVKTKCIWNRYSVDWVQIDAPRHFFLHTLKSFELLVEKSGLSIQDVIFDSTEFQFWGSESYKRDVPLTAENSYSVNPKKSIFASKQIREFRKMANELNKNKQGDQAGFYLTRKK</sequence>
<accession>A0AC61L4K4</accession>
<name>A0AC61L4K4_9EURY</name>
<organism evidence="1 2">
    <name type="scientific">Candidatus Methanogaster sp</name>
    <dbReference type="NCBI Taxonomy" id="3386292"/>
    <lineage>
        <taxon>Archaea</taxon>
        <taxon>Methanobacteriati</taxon>
        <taxon>Methanobacteriota</taxon>
        <taxon>Stenosarchaea group</taxon>
        <taxon>Methanomicrobia</taxon>
        <taxon>Methanosarcinales</taxon>
        <taxon>ANME-2 cluster</taxon>
        <taxon>Candidatus Methanogasteraceae</taxon>
        <taxon>Candidatus Methanogaster</taxon>
    </lineage>
</organism>
<proteinExistence type="predicted"/>
<dbReference type="Proteomes" id="UP000248329">
    <property type="component" value="Unassembled WGS sequence"/>
</dbReference>
<comment type="caution">
    <text evidence="1">The sequence shown here is derived from an EMBL/GenBank/DDBJ whole genome shotgun (WGS) entry which is preliminary data.</text>
</comment>
<evidence type="ECO:0000313" key="2">
    <source>
        <dbReference type="Proteomes" id="UP000248329"/>
    </source>
</evidence>
<protein>
    <submittedName>
        <fullName evidence="1">Class I SAM-dependent methyltransferase</fullName>
    </submittedName>
</protein>
<reference evidence="1" key="1">
    <citation type="submission" date="2018-01" db="EMBL/GenBank/DDBJ databases">
        <authorList>
            <person name="Krukenberg V."/>
        </authorList>
    </citation>
    <scope>NUCLEOTIDE SEQUENCE</scope>
    <source>
        <strain evidence="1">E20ANME2</strain>
    </source>
</reference>
<gene>
    <name evidence="1" type="ORF">C4B59_04785</name>
</gene>
<dbReference type="EMBL" id="PQXF01000006">
    <property type="protein sequence ID" value="PXF61271.1"/>
    <property type="molecule type" value="Genomic_DNA"/>
</dbReference>
<evidence type="ECO:0000313" key="1">
    <source>
        <dbReference type="EMBL" id="PXF61271.1"/>
    </source>
</evidence>
<keyword evidence="1" id="KW-0808">Transferase</keyword>
<keyword evidence="1" id="KW-0489">Methyltransferase</keyword>